<keyword evidence="9" id="KW-1185">Reference proteome</keyword>
<evidence type="ECO:0000256" key="6">
    <source>
        <dbReference type="SAM" id="Phobius"/>
    </source>
</evidence>
<dbReference type="PROSITE" id="PS00615">
    <property type="entry name" value="C_TYPE_LECTIN_1"/>
    <property type="match status" value="1"/>
</dbReference>
<protein>
    <recommendedName>
        <fullName evidence="7">C-type lectin domain-containing protein</fullName>
    </recommendedName>
</protein>
<reference evidence="8" key="1">
    <citation type="submission" date="2025-08" db="UniProtKB">
        <authorList>
            <consortium name="Ensembl"/>
        </authorList>
    </citation>
    <scope>IDENTIFICATION</scope>
</reference>
<dbReference type="PROSITE" id="PS50041">
    <property type="entry name" value="C_TYPE_LECTIN_2"/>
    <property type="match status" value="1"/>
</dbReference>
<dbReference type="SMART" id="SM00034">
    <property type="entry name" value="CLECT"/>
    <property type="match status" value="1"/>
</dbReference>
<dbReference type="InterPro" id="IPR016187">
    <property type="entry name" value="CTDL_fold"/>
</dbReference>
<dbReference type="Proteomes" id="UP000694406">
    <property type="component" value="Unplaced"/>
</dbReference>
<dbReference type="Pfam" id="PF00059">
    <property type="entry name" value="Lectin_C"/>
    <property type="match status" value="1"/>
</dbReference>
<dbReference type="Pfam" id="PF03954">
    <property type="entry name" value="Lectin_N"/>
    <property type="match status" value="1"/>
</dbReference>
<keyword evidence="6" id="KW-0812">Transmembrane</keyword>
<evidence type="ECO:0000256" key="3">
    <source>
        <dbReference type="ARBA" id="ARBA00022525"/>
    </source>
</evidence>
<proteinExistence type="inferred from homology"/>
<dbReference type="SUPFAM" id="SSF56436">
    <property type="entry name" value="C-type lectin-like"/>
    <property type="match status" value="1"/>
</dbReference>
<accession>A0A8C5WXW8</accession>
<evidence type="ECO:0000256" key="5">
    <source>
        <dbReference type="ARBA" id="ARBA00023157"/>
    </source>
</evidence>
<dbReference type="Ensembl" id="ENSLLTT00000022007.1">
    <property type="protein sequence ID" value="ENSLLTP00000021226.1"/>
    <property type="gene ID" value="ENSLLTG00000015857.1"/>
</dbReference>
<dbReference type="GeneTree" id="ENSGT00940000165297"/>
<evidence type="ECO:0000256" key="4">
    <source>
        <dbReference type="ARBA" id="ARBA00022837"/>
    </source>
</evidence>
<evidence type="ECO:0000313" key="9">
    <source>
        <dbReference type="Proteomes" id="UP000694406"/>
    </source>
</evidence>
<feature type="domain" description="C-type lectin" evidence="7">
    <location>
        <begin position="142"/>
        <end position="252"/>
    </location>
</feature>
<dbReference type="Gene3D" id="3.10.100.10">
    <property type="entry name" value="Mannose-Binding Protein A, subunit A"/>
    <property type="match status" value="1"/>
</dbReference>
<evidence type="ECO:0000259" key="7">
    <source>
        <dbReference type="PROSITE" id="PS50041"/>
    </source>
</evidence>
<sequence>MGGFAHQDSWRQRICSGRRVIFILMGLLALVTLSLVVLGFVGRKYSASLWTMQEDVKTSNHTLATEFVALQKEDTNHLEAIHKVDLAVKHLTEEVTEVKSHYLDQIKKLQGSFQKLNCDLEDIKHKRTGPGSGCCPKGWHAFAQSCYWLSSHERPWTEAKEDCEEKNAHLVIITSYLEAQFVLQITKPHDAWIGLKYNGQVWKWVDETPYTARRIDWRPNQPIQDSSFCTQMYRDGLWSSNFCLVQLKWVCEKQQ</sequence>
<dbReference type="InterPro" id="IPR001304">
    <property type="entry name" value="C-type_lectin-like"/>
</dbReference>
<organism evidence="8 9">
    <name type="scientific">Laticauda laticaudata</name>
    <name type="common">Blue-ringed sea krait</name>
    <name type="synonym">Blue-lipped sea krait</name>
    <dbReference type="NCBI Taxonomy" id="8630"/>
    <lineage>
        <taxon>Eukaryota</taxon>
        <taxon>Metazoa</taxon>
        <taxon>Chordata</taxon>
        <taxon>Craniata</taxon>
        <taxon>Vertebrata</taxon>
        <taxon>Euteleostomi</taxon>
        <taxon>Lepidosauria</taxon>
        <taxon>Squamata</taxon>
        <taxon>Bifurcata</taxon>
        <taxon>Unidentata</taxon>
        <taxon>Episquamata</taxon>
        <taxon>Toxicofera</taxon>
        <taxon>Serpentes</taxon>
        <taxon>Colubroidea</taxon>
        <taxon>Elapidae</taxon>
        <taxon>Laticaudinae</taxon>
        <taxon>Laticauda</taxon>
    </lineage>
</organism>
<keyword evidence="4" id="KW-0106">Calcium</keyword>
<dbReference type="PANTHER" id="PTHR22803">
    <property type="entry name" value="MANNOSE, PHOSPHOLIPASE, LECTIN RECEPTOR RELATED"/>
    <property type="match status" value="1"/>
</dbReference>
<name>A0A8C5WXW8_LATLA</name>
<keyword evidence="5" id="KW-1015">Disulfide bond</keyword>
<dbReference type="InterPro" id="IPR050111">
    <property type="entry name" value="C-type_lectin/snaclec_domain"/>
</dbReference>
<comment type="similarity">
    <text evidence="2">Belongs to the true venom lectin family.</text>
</comment>
<keyword evidence="6" id="KW-1133">Transmembrane helix</keyword>
<feature type="transmembrane region" description="Helical" evidence="6">
    <location>
        <begin position="20"/>
        <end position="42"/>
    </location>
</feature>
<evidence type="ECO:0000313" key="8">
    <source>
        <dbReference type="Ensembl" id="ENSLLTP00000021226.1"/>
    </source>
</evidence>
<dbReference type="InterPro" id="IPR016186">
    <property type="entry name" value="C-type_lectin-like/link_sf"/>
</dbReference>
<dbReference type="AlphaFoldDB" id="A0A8C5WXW8"/>
<evidence type="ECO:0000256" key="1">
    <source>
        <dbReference type="ARBA" id="ARBA00004613"/>
    </source>
</evidence>
<dbReference type="InterPro" id="IPR018378">
    <property type="entry name" value="C-type_lectin_CS"/>
</dbReference>
<dbReference type="GO" id="GO:0005576">
    <property type="term" value="C:extracellular region"/>
    <property type="evidence" value="ECO:0007669"/>
    <property type="project" value="UniProtKB-SubCell"/>
</dbReference>
<keyword evidence="3" id="KW-0964">Secreted</keyword>
<evidence type="ECO:0000256" key="2">
    <source>
        <dbReference type="ARBA" id="ARBA00006250"/>
    </source>
</evidence>
<comment type="subcellular location">
    <subcellularLocation>
        <location evidence="1">Secreted</location>
    </subcellularLocation>
</comment>
<keyword evidence="6" id="KW-0472">Membrane</keyword>
<reference evidence="8" key="2">
    <citation type="submission" date="2025-09" db="UniProtKB">
        <authorList>
            <consortium name="Ensembl"/>
        </authorList>
    </citation>
    <scope>IDENTIFICATION</scope>
</reference>